<keyword evidence="2 8" id="KW-0812">Transmembrane</keyword>
<dbReference type="InterPro" id="IPR005829">
    <property type="entry name" value="Sugar_transporter_CS"/>
</dbReference>
<feature type="transmembrane region" description="Helical" evidence="8">
    <location>
        <begin position="237"/>
        <end position="260"/>
    </location>
</feature>
<feature type="region of interest" description="Disordered" evidence="7">
    <location>
        <begin position="1083"/>
        <end position="1188"/>
    </location>
</feature>
<feature type="compositionally biased region" description="Low complexity" evidence="7">
    <location>
        <begin position="941"/>
        <end position="955"/>
    </location>
</feature>
<dbReference type="PROSITE" id="PS00217">
    <property type="entry name" value="SUGAR_TRANSPORT_2"/>
    <property type="match status" value="1"/>
</dbReference>
<feature type="compositionally biased region" description="Low complexity" evidence="7">
    <location>
        <begin position="1731"/>
        <end position="1745"/>
    </location>
</feature>
<keyword evidence="3 8" id="KW-1133">Transmembrane helix</keyword>
<dbReference type="VEuPathDB" id="VectorBase:AFUN2_004621"/>
<evidence type="ECO:0000256" key="6">
    <source>
        <dbReference type="SAM" id="Coils"/>
    </source>
</evidence>
<feature type="compositionally biased region" description="Polar residues" evidence="7">
    <location>
        <begin position="14"/>
        <end position="24"/>
    </location>
</feature>
<keyword evidence="5" id="KW-0325">Glycoprotein</keyword>
<feature type="compositionally biased region" description="Polar residues" evidence="7">
    <location>
        <begin position="1715"/>
        <end position="1730"/>
    </location>
</feature>
<dbReference type="FunFam" id="1.20.1250.20:FF:000029">
    <property type="entry name" value="solute carrier family 2, facilitated glucose transporter member 4"/>
    <property type="match status" value="1"/>
</dbReference>
<feature type="compositionally biased region" description="Basic and acidic residues" evidence="7">
    <location>
        <begin position="995"/>
        <end position="1005"/>
    </location>
</feature>
<feature type="compositionally biased region" description="Polar residues" evidence="7">
    <location>
        <begin position="1301"/>
        <end position="1316"/>
    </location>
</feature>
<feature type="compositionally biased region" description="Polar residues" evidence="7">
    <location>
        <begin position="854"/>
        <end position="877"/>
    </location>
</feature>
<feature type="compositionally biased region" description="Polar residues" evidence="7">
    <location>
        <begin position="1688"/>
        <end position="1706"/>
    </location>
</feature>
<dbReference type="VEuPathDB" id="VectorBase:AFUN2_000669"/>
<evidence type="ECO:0000313" key="10">
    <source>
        <dbReference type="EnsemblMetazoa" id="AFUN020846-PA"/>
    </source>
</evidence>
<feature type="compositionally biased region" description="Basic residues" evidence="7">
    <location>
        <begin position="956"/>
        <end position="980"/>
    </location>
</feature>
<dbReference type="PANTHER" id="PTHR23503">
    <property type="entry name" value="SOLUTE CARRIER FAMILY 2"/>
    <property type="match status" value="1"/>
</dbReference>
<name>A0A4Y0BLP2_ANOFN</name>
<feature type="region of interest" description="Disordered" evidence="7">
    <location>
        <begin position="844"/>
        <end position="903"/>
    </location>
</feature>
<feature type="region of interest" description="Disordered" evidence="7">
    <location>
        <begin position="1376"/>
        <end position="1442"/>
    </location>
</feature>
<sequence>MYLPFRHAGPPVYRSQSIDSQRSSGVDDGRSSTGTRHSPGSGLKRPRYIGDGTGSLGSRKSDRCDGEDAESLRQLLIELQKQVSVMSMNLSAKLDDLQRGDRHLETTVALCEIRTQLQELTKSVESCQTEVSEVKRDMVAIKHELDTVQQVKEEIEELREYVDRLEEHTHRRKLRLLEQGLTFFLTYAIFAAVLGMLQFGYNTGVINAPEVNIENFMKDVYKDRYGEDISEEFIQQLYSVAVSIFAIGGMLGGFSGGWMANRFGRKGGLLLNNVLGISGACLMGFTKMSHSYEMLFLGRFIIGVNCGLNTSLVPMYISEIAPLNLRGGLGTVNQLAVTVGLLLSQVLGIEQILGTNDGWPVLLGLAICPAVLQLLLLPICPESPRYLLITKQWEEEARKALRRLRASNQVEEDIEEMRAEERAQQSESSISTIELICSPTLRAPLIIGIVMQLSQQFSGINAVFYYSTSLFMSSGLTEESAKFATIGIGAIMVVMTLVSIPLMDRTGRRTLHLYGLGGMFIFSIFITISFLIKEMIDWMSYLSVVSTLAFVVFFAVGPGSIPWMITAELFSQGPRPSAMAIAVLVNWMANFVVGIGFPSLKTALENYTFLPFSVFLAIFWIFTYKKVPETKNKTFEEILALFRHGNGRSMLNCVNNLEPQSMNSGIEHAALMISEEKTQHDSLFGSATLDGEMGPYPLSDHNLLDPSSKTMDGEMGPYPLSDHSNLLGPTSKYVGVGLGYTVPSAGYGGVPMNYGTTTAGTVGQTVAISTNCSPMPLRRTRQSGRSTTAAAAHGNAAYGYQADAAEGIPVRDSFRRHSAHGRIVCTAASERCSEGARNTQNRTATCAPHHRHQQQVPVCQNTGPLKSTALTPNSSFDPSVPPGDATLSDGGGDPSSPMLGCDHRCPLGSTVSLHTLAGTGRSQRHGGLSHSRISLRSETTGSSSYGGAAGAASSGGHHHHHHHHHHAHHAHRGHSHRRHSASQQSPRCTHHRQHQSSEHQYHHQENTGGGEEEIVRRRQQEEEEEEEEEEVAGTTATLCTEDERHAGDSASTMYAENCHCSRGNLTTTDDDDEIQQYFVVDQPPPQQQQQQQQQQYASQQMSSLQRNLSRRPSVSSSHRSARSTPRSRRVTTPLSGGSCCSHHSHHSQPAPVGSAGPYGTVAHGPQSPTALSRRTQPDSGGSNATISNFNINPARFQCSYYTADESENSYCSISGENIRQIQAQTAIQHQLDREEQRQRLQPLPLSGAGAPIGEGLMNDNDSQQDIASLNESLLSTVGSTSSDQPGGSTTTTTSTTTSTTQRQLQQVHGTPKSAGSQLVLTPSKITIENIGQLSEIGTANYEFDDLDINIPEIFQSPSKIKWSFLANLDESKSNKSRISSVSSLVDAGSSTRGRSGTESGGADVSETASDNEYSPNRIRRRRPEPLPVGEPSHTAGAGIQTSSSSCKIEELLKKSSPSASASDFKTVSIWRAENGDEGNAIIFHHESEIVENCCTNHFLDHSSYDVCRVDNCDYLIKSSDTDNTGTKRTSSCGSLCKSEERLNNTIMPSTTVAGVGTKQLELKQRNIFTSTLAGTTTTSASMTSACGATIPLSATTTTVYSIISPDLKRFEKQTNLNRNSVNLSQNLPPSSPSSSSTSSIFAGNYGSTLYRNINQQQQQHQTSEHDKLLNTSTVSRGSSQRSRLHTAPASTISRSATSSLQRSGRQPSGPPSASGGFNNQSNNYPSSTLDRSTLGGRTLSTLSLGFSDTRRDPHTPQPGDPTAPAFSITGVGETAAASAATAAAAAATQFYNKSYHYNLTAQNQLYFQAFSNLVREQEQQQQNCEFHQAQPQTPSPQPQPSCPQCYEYYGCQAQYYANATNEADNEFAECNAGGSGGVVLRRGGWRRNVGTTLRINGLVRVVRTRARKCADYIRQKEHQSNNRFRRRK</sequence>
<dbReference type="InterPro" id="IPR020846">
    <property type="entry name" value="MFS_dom"/>
</dbReference>
<evidence type="ECO:0000259" key="9">
    <source>
        <dbReference type="PROSITE" id="PS50850"/>
    </source>
</evidence>
<feature type="compositionally biased region" description="Low complexity" evidence="7">
    <location>
        <begin position="1278"/>
        <end position="1300"/>
    </location>
</feature>
<feature type="transmembrane region" description="Helical" evidence="8">
    <location>
        <begin position="267"/>
        <end position="285"/>
    </location>
</feature>
<dbReference type="EnsemblMetazoa" id="AFUN020846-RA">
    <property type="protein sequence ID" value="AFUN020846-PA"/>
    <property type="gene ID" value="AFUN020846"/>
</dbReference>
<feature type="region of interest" description="Disordered" evidence="7">
    <location>
        <begin position="1620"/>
        <end position="1639"/>
    </location>
</feature>
<feature type="region of interest" description="Disordered" evidence="7">
    <location>
        <begin position="1243"/>
        <end position="1262"/>
    </location>
</feature>
<reference evidence="10" key="1">
    <citation type="submission" date="2020-05" db="UniProtKB">
        <authorList>
            <consortium name="EnsemblMetazoa"/>
        </authorList>
    </citation>
    <scope>IDENTIFICATION</scope>
    <source>
        <strain evidence="10">FUMOZ</strain>
    </source>
</reference>
<feature type="transmembrane region" description="Helical" evidence="8">
    <location>
        <begin position="511"/>
        <end position="532"/>
    </location>
</feature>
<proteinExistence type="predicted"/>
<dbReference type="GO" id="GO:0016020">
    <property type="term" value="C:membrane"/>
    <property type="evidence" value="ECO:0007669"/>
    <property type="project" value="UniProtKB-SubCell"/>
</dbReference>
<dbReference type="NCBIfam" id="TIGR00879">
    <property type="entry name" value="SP"/>
    <property type="match status" value="1"/>
</dbReference>
<dbReference type="CDD" id="cd17431">
    <property type="entry name" value="MFS_GLUT_Class1"/>
    <property type="match status" value="1"/>
</dbReference>
<feature type="transmembrane region" description="Helical" evidence="8">
    <location>
        <begin position="486"/>
        <end position="504"/>
    </location>
</feature>
<evidence type="ECO:0000256" key="7">
    <source>
        <dbReference type="SAM" id="MobiDB-lite"/>
    </source>
</evidence>
<evidence type="ECO:0000256" key="1">
    <source>
        <dbReference type="ARBA" id="ARBA00004141"/>
    </source>
</evidence>
<feature type="domain" description="Major facilitator superfamily (MFS) profile" evidence="9">
    <location>
        <begin position="188"/>
        <end position="631"/>
    </location>
</feature>
<feature type="transmembrane region" description="Helical" evidence="8">
    <location>
        <begin position="578"/>
        <end position="600"/>
    </location>
</feature>
<feature type="compositionally biased region" description="Low complexity" evidence="7">
    <location>
        <begin position="1130"/>
        <end position="1141"/>
    </location>
</feature>
<evidence type="ECO:0000256" key="2">
    <source>
        <dbReference type="ARBA" id="ARBA00022692"/>
    </source>
</evidence>
<dbReference type="GO" id="GO:0015149">
    <property type="term" value="F:hexose transmembrane transporter activity"/>
    <property type="evidence" value="ECO:0007669"/>
    <property type="project" value="TreeGrafter"/>
</dbReference>
<feature type="coiled-coil region" evidence="6">
    <location>
        <begin position="117"/>
        <end position="171"/>
    </location>
</feature>
<feature type="compositionally biased region" description="Basic residues" evidence="7">
    <location>
        <begin position="1119"/>
        <end position="1129"/>
    </location>
</feature>
<feature type="transmembrane region" description="Helical" evidence="8">
    <location>
        <begin position="297"/>
        <end position="317"/>
    </location>
</feature>
<comment type="subcellular location">
    <subcellularLocation>
        <location evidence="1">Membrane</location>
        <topology evidence="1">Multi-pass membrane protein</topology>
    </subcellularLocation>
</comment>
<feature type="compositionally biased region" description="Acidic residues" evidence="7">
    <location>
        <begin position="1021"/>
        <end position="1031"/>
    </location>
</feature>
<evidence type="ECO:0000256" key="4">
    <source>
        <dbReference type="ARBA" id="ARBA00023136"/>
    </source>
</evidence>
<accession>A0A4Y0BLP2</accession>
<feature type="region of interest" description="Disordered" evidence="7">
    <location>
        <begin position="1"/>
        <end position="65"/>
    </location>
</feature>
<dbReference type="Pfam" id="PF00083">
    <property type="entry name" value="Sugar_tr"/>
    <property type="match status" value="1"/>
</dbReference>
<feature type="transmembrane region" description="Helical" evidence="8">
    <location>
        <begin position="181"/>
        <end position="201"/>
    </location>
</feature>
<feature type="compositionally biased region" description="Polar residues" evidence="7">
    <location>
        <begin position="1096"/>
        <end position="1107"/>
    </location>
</feature>
<evidence type="ECO:0000256" key="3">
    <source>
        <dbReference type="ARBA" id="ARBA00022989"/>
    </source>
</evidence>
<feature type="transmembrane region" description="Helical" evidence="8">
    <location>
        <begin position="538"/>
        <end position="557"/>
    </location>
</feature>
<organism evidence="10">
    <name type="scientific">Anopheles funestus</name>
    <name type="common">African malaria mosquito</name>
    <dbReference type="NCBI Taxonomy" id="62324"/>
    <lineage>
        <taxon>Eukaryota</taxon>
        <taxon>Metazoa</taxon>
        <taxon>Ecdysozoa</taxon>
        <taxon>Arthropoda</taxon>
        <taxon>Hexapoda</taxon>
        <taxon>Insecta</taxon>
        <taxon>Pterygota</taxon>
        <taxon>Neoptera</taxon>
        <taxon>Endopterygota</taxon>
        <taxon>Diptera</taxon>
        <taxon>Nematocera</taxon>
        <taxon>Culicoidea</taxon>
        <taxon>Culicidae</taxon>
        <taxon>Anophelinae</taxon>
        <taxon>Anopheles</taxon>
    </lineage>
</organism>
<feature type="region of interest" description="Disordered" evidence="7">
    <location>
        <begin position="936"/>
        <end position="1042"/>
    </location>
</feature>
<dbReference type="PRINTS" id="PR00171">
    <property type="entry name" value="SUGRTRNSPORT"/>
</dbReference>
<dbReference type="InterPro" id="IPR045263">
    <property type="entry name" value="GLUT"/>
</dbReference>
<feature type="compositionally biased region" description="Polar residues" evidence="7">
    <location>
        <begin position="1166"/>
        <end position="1188"/>
    </location>
</feature>
<evidence type="ECO:0000256" key="8">
    <source>
        <dbReference type="SAM" id="Phobius"/>
    </source>
</evidence>
<dbReference type="PANTHER" id="PTHR23503:SF128">
    <property type="entry name" value="GLUCOSE TRANSPORTER TYPE 1"/>
    <property type="match status" value="1"/>
</dbReference>
<evidence type="ECO:0000256" key="5">
    <source>
        <dbReference type="ARBA" id="ARBA00023180"/>
    </source>
</evidence>
<dbReference type="InterPro" id="IPR003663">
    <property type="entry name" value="Sugar/inositol_transpt"/>
</dbReference>
<dbReference type="InterPro" id="IPR005828">
    <property type="entry name" value="MFS_sugar_transport-like"/>
</dbReference>
<keyword evidence="4 8" id="KW-0472">Membrane</keyword>
<protein>
    <submittedName>
        <fullName evidence="10">MFS domain-containing protein</fullName>
    </submittedName>
</protein>
<feature type="transmembrane region" description="Helical" evidence="8">
    <location>
        <begin position="329"/>
        <end position="347"/>
    </location>
</feature>
<feature type="transmembrane region" description="Helical" evidence="8">
    <location>
        <begin position="606"/>
        <end position="624"/>
    </location>
</feature>
<dbReference type="Gene3D" id="1.20.1250.20">
    <property type="entry name" value="MFS general substrate transporter like domains"/>
    <property type="match status" value="1"/>
</dbReference>
<feature type="region of interest" description="Disordered" evidence="7">
    <location>
        <begin position="1276"/>
        <end position="1316"/>
    </location>
</feature>
<dbReference type="VEuPathDB" id="VectorBase:AFUN020846"/>
<feature type="transmembrane region" description="Helical" evidence="8">
    <location>
        <begin position="359"/>
        <end position="379"/>
    </location>
</feature>
<feature type="compositionally biased region" description="Polar residues" evidence="7">
    <location>
        <begin position="1671"/>
        <end position="1681"/>
    </location>
</feature>
<dbReference type="PROSITE" id="PS50850">
    <property type="entry name" value="MFS"/>
    <property type="match status" value="1"/>
</dbReference>
<dbReference type="InterPro" id="IPR036259">
    <property type="entry name" value="MFS_trans_sf"/>
</dbReference>
<keyword evidence="6" id="KW-0175">Coiled coil</keyword>
<feature type="compositionally biased region" description="Low complexity" evidence="7">
    <location>
        <begin position="1376"/>
        <end position="1401"/>
    </location>
</feature>
<feature type="region of interest" description="Disordered" evidence="7">
    <location>
        <begin position="1671"/>
        <end position="1767"/>
    </location>
</feature>
<dbReference type="STRING" id="62324.A0A4Y0BLP2"/>
<dbReference type="SUPFAM" id="SSF103473">
    <property type="entry name" value="MFS general substrate transporter"/>
    <property type="match status" value="1"/>
</dbReference>